<dbReference type="Proteomes" id="UP001424741">
    <property type="component" value="Unassembled WGS sequence"/>
</dbReference>
<sequence>MLLILPIFAILLPAALIMVMGKPRFLREIPQPQKHARTPPSISIIVPARNEQDNIPKLLESFHSEKQFIHETIIVDDESTDATKSLSEQGGAKVITSEPLPEDWKGKPWACLQGAVAAEGEWLLFLDSDVRLHPGAMRKITDLIENGDTNTAYSIYPYHAIEKPYEELSAYFNSLMVAGVGAFGCFELDGRDPALFGQCLLIPKRLYLLIDGHAAVKDKVLENFHLAKHLKEAHGRCLCYLGEGLISMRMFPKGYKELWNSWKKGFASGAAHTDINALIFSSAWVAGGMFSVISMLIGLTPLGTPAFVIFTIMSYVSNVIAAYWAFQIAGRFSMWNAALFPISLLFYQVLFAKSVIDRKKGIKTTWKGRPVD</sequence>
<keyword evidence="1" id="KW-0472">Membrane</keyword>
<dbReference type="PANTHER" id="PTHR43646:SF3">
    <property type="entry name" value="SLR1566 PROTEIN"/>
    <property type="match status" value="1"/>
</dbReference>
<name>A0ABP9V332_9BACT</name>
<protein>
    <submittedName>
        <fullName evidence="3">4,4'-diaponeurosporenoate glycosyltransferase</fullName>
    </submittedName>
</protein>
<evidence type="ECO:0000313" key="4">
    <source>
        <dbReference type="Proteomes" id="UP001424741"/>
    </source>
</evidence>
<organism evidence="3 4">
    <name type="scientific">Rubritalea halochordaticola</name>
    <dbReference type="NCBI Taxonomy" id="714537"/>
    <lineage>
        <taxon>Bacteria</taxon>
        <taxon>Pseudomonadati</taxon>
        <taxon>Verrucomicrobiota</taxon>
        <taxon>Verrucomicrobiia</taxon>
        <taxon>Verrucomicrobiales</taxon>
        <taxon>Rubritaleaceae</taxon>
        <taxon>Rubritalea</taxon>
    </lineage>
</organism>
<dbReference type="EMBL" id="BAABRL010000011">
    <property type="protein sequence ID" value="GAA5497063.1"/>
    <property type="molecule type" value="Genomic_DNA"/>
</dbReference>
<feature type="transmembrane region" description="Helical" evidence="1">
    <location>
        <begin position="306"/>
        <end position="326"/>
    </location>
</feature>
<gene>
    <name evidence="3" type="primary">crtQ</name>
    <name evidence="3" type="ORF">Rhal01_03251</name>
</gene>
<proteinExistence type="predicted"/>
<reference evidence="3 4" key="1">
    <citation type="submission" date="2024-02" db="EMBL/GenBank/DDBJ databases">
        <title>Rubritalea halochordaticola NBRC 107102.</title>
        <authorList>
            <person name="Ichikawa N."/>
            <person name="Katano-Makiyama Y."/>
            <person name="Hidaka K."/>
        </authorList>
    </citation>
    <scope>NUCLEOTIDE SEQUENCE [LARGE SCALE GENOMIC DNA]</scope>
    <source>
        <strain evidence="3 4">NBRC 107102</strain>
    </source>
</reference>
<comment type="caution">
    <text evidence="3">The sequence shown here is derived from an EMBL/GenBank/DDBJ whole genome shotgun (WGS) entry which is preliminary data.</text>
</comment>
<evidence type="ECO:0000313" key="3">
    <source>
        <dbReference type="EMBL" id="GAA5497063.1"/>
    </source>
</evidence>
<feature type="domain" description="Glycosyltransferase 2-like" evidence="2">
    <location>
        <begin position="43"/>
        <end position="167"/>
    </location>
</feature>
<dbReference type="RefSeq" id="WP_346189635.1">
    <property type="nucleotide sequence ID" value="NZ_BAABRL010000011.1"/>
</dbReference>
<evidence type="ECO:0000256" key="1">
    <source>
        <dbReference type="SAM" id="Phobius"/>
    </source>
</evidence>
<dbReference type="Gene3D" id="3.90.550.10">
    <property type="entry name" value="Spore Coat Polysaccharide Biosynthesis Protein SpsA, Chain A"/>
    <property type="match status" value="1"/>
</dbReference>
<keyword evidence="4" id="KW-1185">Reference proteome</keyword>
<dbReference type="PANTHER" id="PTHR43646">
    <property type="entry name" value="GLYCOSYLTRANSFERASE"/>
    <property type="match status" value="1"/>
</dbReference>
<feature type="transmembrane region" description="Helical" evidence="1">
    <location>
        <begin position="277"/>
        <end position="299"/>
    </location>
</feature>
<keyword evidence="1" id="KW-1133">Transmembrane helix</keyword>
<dbReference type="Pfam" id="PF00535">
    <property type="entry name" value="Glycos_transf_2"/>
    <property type="match status" value="1"/>
</dbReference>
<keyword evidence="1" id="KW-0812">Transmembrane</keyword>
<accession>A0ABP9V332</accession>
<feature type="transmembrane region" description="Helical" evidence="1">
    <location>
        <begin position="332"/>
        <end position="352"/>
    </location>
</feature>
<evidence type="ECO:0000259" key="2">
    <source>
        <dbReference type="Pfam" id="PF00535"/>
    </source>
</evidence>
<dbReference type="InterPro" id="IPR029044">
    <property type="entry name" value="Nucleotide-diphossugar_trans"/>
</dbReference>
<dbReference type="InterPro" id="IPR001173">
    <property type="entry name" value="Glyco_trans_2-like"/>
</dbReference>
<dbReference type="SUPFAM" id="SSF53448">
    <property type="entry name" value="Nucleotide-diphospho-sugar transferases"/>
    <property type="match status" value="1"/>
</dbReference>